<dbReference type="InterPro" id="IPR028261">
    <property type="entry name" value="DPD_II"/>
</dbReference>
<dbReference type="RefSeq" id="WP_181340155.1">
    <property type="nucleotide sequence ID" value="NZ_JAAKDE010000017.1"/>
</dbReference>
<evidence type="ECO:0000313" key="5">
    <source>
        <dbReference type="EMBL" id="MBA2133671.1"/>
    </source>
</evidence>
<dbReference type="Pfam" id="PF12837">
    <property type="entry name" value="Fer4_6"/>
    <property type="match status" value="1"/>
</dbReference>
<gene>
    <name evidence="5" type="ORF">G5B42_08995</name>
</gene>
<comment type="caution">
    <text evidence="5">The sequence shown here is derived from an EMBL/GenBank/DDBJ whole genome shotgun (WGS) entry which is preliminary data.</text>
</comment>
<dbReference type="PRINTS" id="PR00419">
    <property type="entry name" value="ADXRDTASE"/>
</dbReference>
<dbReference type="InterPro" id="IPR009051">
    <property type="entry name" value="Helical_ferredxn"/>
</dbReference>
<feature type="domain" description="4Fe-4S ferredoxin-type" evidence="4">
    <location>
        <begin position="853"/>
        <end position="882"/>
    </location>
</feature>
<evidence type="ECO:0000256" key="2">
    <source>
        <dbReference type="ARBA" id="ARBA00023004"/>
    </source>
</evidence>
<dbReference type="PROSITE" id="PS51379">
    <property type="entry name" value="4FE4S_FER_2"/>
    <property type="match status" value="2"/>
</dbReference>
<dbReference type="GO" id="GO:0016491">
    <property type="term" value="F:oxidoreductase activity"/>
    <property type="evidence" value="ECO:0007669"/>
    <property type="project" value="InterPro"/>
</dbReference>
<dbReference type="InterPro" id="IPR017896">
    <property type="entry name" value="4Fe4S_Fe-S-bd"/>
</dbReference>
<dbReference type="Pfam" id="PF00037">
    <property type="entry name" value="Fer4"/>
    <property type="match status" value="1"/>
</dbReference>
<dbReference type="PANTHER" id="PTHR42783">
    <property type="entry name" value="GLUTAMATE SYNTHASE [NADPH] SMALL CHAIN"/>
    <property type="match status" value="1"/>
</dbReference>
<keyword evidence="1" id="KW-0479">Metal-binding</keyword>
<organism evidence="5 6">
    <name type="scientific">Capillibacterium thermochitinicola</name>
    <dbReference type="NCBI Taxonomy" id="2699427"/>
    <lineage>
        <taxon>Bacteria</taxon>
        <taxon>Bacillati</taxon>
        <taxon>Bacillota</taxon>
        <taxon>Capillibacterium</taxon>
    </lineage>
</organism>
<dbReference type="SUPFAM" id="SSF46548">
    <property type="entry name" value="alpha-helical ferredoxin"/>
    <property type="match status" value="2"/>
</dbReference>
<dbReference type="AlphaFoldDB" id="A0A8J6HT20"/>
<dbReference type="GO" id="GO:0051536">
    <property type="term" value="F:iron-sulfur cluster binding"/>
    <property type="evidence" value="ECO:0007669"/>
    <property type="project" value="UniProtKB-KW"/>
</dbReference>
<evidence type="ECO:0000259" key="4">
    <source>
        <dbReference type="PROSITE" id="PS51379"/>
    </source>
</evidence>
<dbReference type="SUPFAM" id="SSF51971">
    <property type="entry name" value="Nucleotide-binding domain"/>
    <property type="match status" value="2"/>
</dbReference>
<dbReference type="Gene3D" id="3.30.70.20">
    <property type="match status" value="2"/>
</dbReference>
<dbReference type="EMBL" id="JAAKDE010000017">
    <property type="protein sequence ID" value="MBA2133671.1"/>
    <property type="molecule type" value="Genomic_DNA"/>
</dbReference>
<name>A0A8J6HT20_9FIRM</name>
<dbReference type="Gene3D" id="1.10.1060.10">
    <property type="entry name" value="Alpha-helical ferredoxin"/>
    <property type="match status" value="1"/>
</dbReference>
<evidence type="ECO:0000313" key="6">
    <source>
        <dbReference type="Proteomes" id="UP000657177"/>
    </source>
</evidence>
<dbReference type="Pfam" id="PF14691">
    <property type="entry name" value="Fer4_20"/>
    <property type="match status" value="1"/>
</dbReference>
<evidence type="ECO:0000256" key="3">
    <source>
        <dbReference type="ARBA" id="ARBA00023014"/>
    </source>
</evidence>
<dbReference type="PROSITE" id="PS00198">
    <property type="entry name" value="4FE4S_FER_1"/>
    <property type="match status" value="1"/>
</dbReference>
<dbReference type="InterPro" id="IPR036188">
    <property type="entry name" value="FAD/NAD-bd_sf"/>
</dbReference>
<dbReference type="PANTHER" id="PTHR42783:SF3">
    <property type="entry name" value="GLUTAMATE SYNTHASE [NADPH] SMALL CHAIN-RELATED"/>
    <property type="match status" value="1"/>
</dbReference>
<dbReference type="Pfam" id="PF07992">
    <property type="entry name" value="Pyr_redox_2"/>
    <property type="match status" value="1"/>
</dbReference>
<reference evidence="5" key="1">
    <citation type="submission" date="2020-06" db="EMBL/GenBank/DDBJ databases">
        <title>Novel chitinolytic bacterium.</title>
        <authorList>
            <person name="Ungkulpasvich U."/>
            <person name="Kosugi A."/>
            <person name="Uke A."/>
        </authorList>
    </citation>
    <scope>NUCLEOTIDE SEQUENCE</scope>
    <source>
        <strain evidence="5">UUS1-1</strain>
    </source>
</reference>
<keyword evidence="6" id="KW-1185">Reference proteome</keyword>
<dbReference type="Gene3D" id="3.50.50.60">
    <property type="entry name" value="FAD/NAD(P)-binding domain"/>
    <property type="match status" value="2"/>
</dbReference>
<dbReference type="InterPro" id="IPR023753">
    <property type="entry name" value="FAD/NAD-binding_dom"/>
</dbReference>
<feature type="domain" description="4Fe-4S ferredoxin-type" evidence="4">
    <location>
        <begin position="304"/>
        <end position="333"/>
    </location>
</feature>
<dbReference type="GO" id="GO:0046872">
    <property type="term" value="F:metal ion binding"/>
    <property type="evidence" value="ECO:0007669"/>
    <property type="project" value="UniProtKB-KW"/>
</dbReference>
<accession>A0A8J6HT20</accession>
<evidence type="ECO:0000256" key="1">
    <source>
        <dbReference type="ARBA" id="ARBA00022723"/>
    </source>
</evidence>
<sequence>MPLDESKLSFTIPRTDKPRKKIIKLGRMITDRLPAKLKGVTGNDPEYWGLAGLVTDEMADIALKMGVRKPKTLPELVKLTGKDAASLEKLLNEMAYIGLIEYNWENPRREKQYVLPRFVPGSAEFFNMRKDQVDEHPEVAAFFERMTFLPLERVTPMVPPGGAGIGMHVIPVEKAIETENEAISVEKISYWLKKYDGKYAKSICSCRVSRAKLGEGCGDDPENWCIALGDMADYIVETGRGEYITYDEVLAILKQAEENGFVHQITNIDGEDKIFAICNCNVNVCYALRTSQLFNTPNLSRSAYVARVEREKCVACGRCVEHCPAGAAKLGQKLCTRDGPIEYPRVELPDETPWGPDKWSVDYRDKNRINCHDTGTSPCKTACPAHIAVQGYLKLAAQGRYREALQLIKRDNPFPAVCGRICNRRCEEACTRGSVDQAVAIDEVKRFIAQLDLEAETRYIPEPVIPKIGGGFEEKIAIIGAGPAGMSCAYFLALKGYKPTVFEKEARPGGMLMNGIPSFRLEKDVVEAEIDVLRALGVEFKCGVEVGKDVTIPELRRQGYKGFYVAAALQKGATLRIPGADSDGVITGIDFLRQVNLAGEYKLSGKVVVIGGGNVACDVARTAVRCHAESVSMYCLESYEEMPCGEEERTECEKEGIAIHAGWGPAAIIADNGKTTGIIFKKCLSVMDDEGRFAPTYDEGDTVTVACDVVICCIGQKGDWHELFKGTNVEFNPNGTIKADPVTYQTTEPDIFVGGDAFTGPKFVIDAIAAGREGAISLHRFVQPNTSLTIGRNRREFIALDKKNVMLDLGSFDNTPRQRIGYNEALAKTFRDNRIPFTEEQVRKETARCLDCGVSVVDPNKCIGCGVCTTQCAFDAIHLHRERPECSTMVRSEDKLKAILPYMLKRAWKIKFGRKKGK</sequence>
<dbReference type="Proteomes" id="UP000657177">
    <property type="component" value="Unassembled WGS sequence"/>
</dbReference>
<keyword evidence="3" id="KW-0411">Iron-sulfur</keyword>
<protein>
    <submittedName>
        <fullName evidence="5">FAD-dependent oxidoreductase</fullName>
    </submittedName>
</protein>
<proteinExistence type="predicted"/>
<dbReference type="InterPro" id="IPR017900">
    <property type="entry name" value="4Fe4S_Fe_S_CS"/>
</dbReference>
<keyword evidence="2" id="KW-0408">Iron</keyword>